<dbReference type="Gene3D" id="1.10.3210.10">
    <property type="entry name" value="Hypothetical protein af1432"/>
    <property type="match status" value="1"/>
</dbReference>
<evidence type="ECO:0000259" key="2">
    <source>
        <dbReference type="PROSITE" id="PS51832"/>
    </source>
</evidence>
<evidence type="ECO:0000259" key="1">
    <source>
        <dbReference type="PROSITE" id="PS50112"/>
    </source>
</evidence>
<organism evidence="3 4">
    <name type="scientific">Lysinibacillus composti</name>
    <dbReference type="NCBI Taxonomy" id="720633"/>
    <lineage>
        <taxon>Bacteria</taxon>
        <taxon>Bacillati</taxon>
        <taxon>Bacillota</taxon>
        <taxon>Bacilli</taxon>
        <taxon>Bacillales</taxon>
        <taxon>Bacillaceae</taxon>
        <taxon>Lysinibacillus</taxon>
    </lineage>
</organism>
<dbReference type="AlphaFoldDB" id="A0A3N9U9B9"/>
<feature type="domain" description="PAS" evidence="1">
    <location>
        <begin position="7"/>
        <end position="50"/>
    </location>
</feature>
<evidence type="ECO:0000313" key="4">
    <source>
        <dbReference type="Proteomes" id="UP000274033"/>
    </source>
</evidence>
<dbReference type="PANTHER" id="PTHR45228:SF8">
    <property type="entry name" value="TWO-COMPONENT RESPONSE REGULATOR-RELATED"/>
    <property type="match status" value="1"/>
</dbReference>
<dbReference type="RefSeq" id="WP_124766675.1">
    <property type="nucleotide sequence ID" value="NZ_JAFBDY010000023.1"/>
</dbReference>
<comment type="caution">
    <text evidence="3">The sequence shown here is derived from an EMBL/GenBank/DDBJ whole genome shotgun (WGS) entry which is preliminary data.</text>
</comment>
<dbReference type="Pfam" id="PF13487">
    <property type="entry name" value="HD_5"/>
    <property type="match status" value="1"/>
</dbReference>
<dbReference type="Proteomes" id="UP000274033">
    <property type="component" value="Unassembled WGS sequence"/>
</dbReference>
<dbReference type="PANTHER" id="PTHR45228">
    <property type="entry name" value="CYCLIC DI-GMP PHOSPHODIESTERASE TM_0186-RELATED"/>
    <property type="match status" value="1"/>
</dbReference>
<dbReference type="InterPro" id="IPR052020">
    <property type="entry name" value="Cyclic_di-GMP/3'3'-cGAMP_PDE"/>
</dbReference>
<gene>
    <name evidence="3" type="ORF">EBB45_17675</name>
</gene>
<dbReference type="Pfam" id="PF13426">
    <property type="entry name" value="PAS_9"/>
    <property type="match status" value="1"/>
</dbReference>
<sequence>MKTTLQLPYQLKGFLELGDAVIITDSHHIILEVNDTYQTITGFERNKIIGLKAGFIKSNLTDQSTYTSMKTSLKQLIPWSGIFINRKKSGELWHSSITITPFQIGEDLFFIGIFRALEQLEEGLYLSENKKIEVQRELLKVLAISCEIRDPGTEEHLIRVQELTEVLIKAHNKKNNLQLEPNYINNVIHSSILHDIGKAGMPEGILYKPGALTSYERKIIEMHPLIGADILNKMSKEINYDFIKSMEVAENIILYHHEKWDGTGYPFNLKGEEIPLEARIVSIVDVFDALTTRRPYKDSWSKEKALTFIDENKGKHFDPSIAETFISLF</sequence>
<dbReference type="InterPro" id="IPR035965">
    <property type="entry name" value="PAS-like_dom_sf"/>
</dbReference>
<dbReference type="InterPro" id="IPR000014">
    <property type="entry name" value="PAS"/>
</dbReference>
<accession>A0A3N9U9B9</accession>
<feature type="domain" description="HD-GYP" evidence="2">
    <location>
        <begin position="131"/>
        <end position="329"/>
    </location>
</feature>
<dbReference type="PROSITE" id="PS51832">
    <property type="entry name" value="HD_GYP"/>
    <property type="match status" value="1"/>
</dbReference>
<dbReference type="SUPFAM" id="SSF109604">
    <property type="entry name" value="HD-domain/PDEase-like"/>
    <property type="match status" value="1"/>
</dbReference>
<dbReference type="OrthoDB" id="9759601at2"/>
<reference evidence="3 4" key="1">
    <citation type="journal article" date="2013" name="J. Microbiol.">
        <title>Lysinibacillus chungkukjangi sp. nov., isolated from Chungkukjang, Korean fermented soybean food.</title>
        <authorList>
            <person name="Kim S.J."/>
            <person name="Jang Y.H."/>
            <person name="Hamada M."/>
            <person name="Ahn J.H."/>
            <person name="Weon H.Y."/>
            <person name="Suzuki K."/>
            <person name="Whang K.S."/>
            <person name="Kwon S.W."/>
        </authorList>
    </citation>
    <scope>NUCLEOTIDE SEQUENCE [LARGE SCALE GENOMIC DNA]</scope>
    <source>
        <strain evidence="3 4">MCCC 1A12701</strain>
    </source>
</reference>
<dbReference type="SMART" id="SM00471">
    <property type="entry name" value="HDc"/>
    <property type="match status" value="1"/>
</dbReference>
<dbReference type="InterPro" id="IPR003607">
    <property type="entry name" value="HD/PDEase_dom"/>
</dbReference>
<dbReference type="SUPFAM" id="SSF55785">
    <property type="entry name" value="PYP-like sensor domain (PAS domain)"/>
    <property type="match status" value="1"/>
</dbReference>
<evidence type="ECO:0000313" key="3">
    <source>
        <dbReference type="EMBL" id="RQW73193.1"/>
    </source>
</evidence>
<dbReference type="CDD" id="cd00077">
    <property type="entry name" value="HDc"/>
    <property type="match status" value="1"/>
</dbReference>
<dbReference type="NCBIfam" id="TIGR00229">
    <property type="entry name" value="sensory_box"/>
    <property type="match status" value="1"/>
</dbReference>
<protein>
    <submittedName>
        <fullName evidence="3">HD domain-containing protein</fullName>
    </submittedName>
</protein>
<name>A0A3N9U9B9_9BACI</name>
<keyword evidence="4" id="KW-1185">Reference proteome</keyword>
<dbReference type="PROSITE" id="PS50112">
    <property type="entry name" value="PAS"/>
    <property type="match status" value="1"/>
</dbReference>
<dbReference type="Gene3D" id="3.30.450.20">
    <property type="entry name" value="PAS domain"/>
    <property type="match status" value="1"/>
</dbReference>
<proteinExistence type="predicted"/>
<dbReference type="InterPro" id="IPR037522">
    <property type="entry name" value="HD_GYP_dom"/>
</dbReference>
<dbReference type="CDD" id="cd00130">
    <property type="entry name" value="PAS"/>
    <property type="match status" value="1"/>
</dbReference>
<dbReference type="EMBL" id="RRCT01000025">
    <property type="protein sequence ID" value="RQW73193.1"/>
    <property type="molecule type" value="Genomic_DNA"/>
</dbReference>